<feature type="compositionally biased region" description="Low complexity" evidence="2">
    <location>
        <begin position="110"/>
        <end position="119"/>
    </location>
</feature>
<proteinExistence type="predicted"/>
<reference evidence="3" key="1">
    <citation type="submission" date="2023-02" db="EMBL/GenBank/DDBJ databases">
        <title>Genome of toxic invasive species Heracleum sosnowskyi carries increased number of genes despite the absence of recent whole-genome duplications.</title>
        <authorList>
            <person name="Schelkunov M."/>
            <person name="Shtratnikova V."/>
            <person name="Makarenko M."/>
            <person name="Klepikova A."/>
            <person name="Omelchenko D."/>
            <person name="Novikova G."/>
            <person name="Obukhova E."/>
            <person name="Bogdanov V."/>
            <person name="Penin A."/>
            <person name="Logacheva M."/>
        </authorList>
    </citation>
    <scope>NUCLEOTIDE SEQUENCE</scope>
    <source>
        <strain evidence="3">Hsosn_3</strain>
        <tissue evidence="3">Leaf</tissue>
    </source>
</reference>
<dbReference type="EMBL" id="JAUIZM010000008">
    <property type="protein sequence ID" value="KAK1369662.1"/>
    <property type="molecule type" value="Genomic_DNA"/>
</dbReference>
<name>A0AAD8ME79_9APIA</name>
<dbReference type="AlphaFoldDB" id="A0AAD8ME79"/>
<evidence type="ECO:0000313" key="3">
    <source>
        <dbReference type="EMBL" id="KAK1369662.1"/>
    </source>
</evidence>
<accession>A0AAD8ME79</accession>
<reference evidence="3" key="2">
    <citation type="submission" date="2023-05" db="EMBL/GenBank/DDBJ databases">
        <authorList>
            <person name="Schelkunov M.I."/>
        </authorList>
    </citation>
    <scope>NUCLEOTIDE SEQUENCE</scope>
    <source>
        <strain evidence="3">Hsosn_3</strain>
        <tissue evidence="3">Leaf</tissue>
    </source>
</reference>
<comment type="caution">
    <text evidence="3">The sequence shown here is derived from an EMBL/GenBank/DDBJ whole genome shotgun (WGS) entry which is preliminary data.</text>
</comment>
<dbReference type="Proteomes" id="UP001237642">
    <property type="component" value="Unassembled WGS sequence"/>
</dbReference>
<evidence type="ECO:0000256" key="1">
    <source>
        <dbReference type="SAM" id="Coils"/>
    </source>
</evidence>
<feature type="region of interest" description="Disordered" evidence="2">
    <location>
        <begin position="86"/>
        <end position="119"/>
    </location>
</feature>
<keyword evidence="1" id="KW-0175">Coiled coil</keyword>
<gene>
    <name evidence="3" type="ORF">POM88_035754</name>
</gene>
<keyword evidence="4" id="KW-1185">Reference proteome</keyword>
<evidence type="ECO:0000256" key="2">
    <source>
        <dbReference type="SAM" id="MobiDB-lite"/>
    </source>
</evidence>
<sequence>MFDSEFESREGLVTELETMKLESQSLKVENKKLLSQIMDQENFLNNKINILLKEKQNLESTLKQFTKSSAILENMVFNSKESFNHEGLGYNPNIPPTRKINEPTPPKNTPPKSSTPKSTYCNVSGHISLYCKAKESELKGSINGFLKDQFLRKEMERTNLKRKLTQI</sequence>
<feature type="coiled-coil region" evidence="1">
    <location>
        <begin position="16"/>
        <end position="68"/>
    </location>
</feature>
<protein>
    <submittedName>
        <fullName evidence="3">Uncharacterized protein</fullName>
    </submittedName>
</protein>
<organism evidence="3 4">
    <name type="scientific">Heracleum sosnowskyi</name>
    <dbReference type="NCBI Taxonomy" id="360622"/>
    <lineage>
        <taxon>Eukaryota</taxon>
        <taxon>Viridiplantae</taxon>
        <taxon>Streptophyta</taxon>
        <taxon>Embryophyta</taxon>
        <taxon>Tracheophyta</taxon>
        <taxon>Spermatophyta</taxon>
        <taxon>Magnoliopsida</taxon>
        <taxon>eudicotyledons</taxon>
        <taxon>Gunneridae</taxon>
        <taxon>Pentapetalae</taxon>
        <taxon>asterids</taxon>
        <taxon>campanulids</taxon>
        <taxon>Apiales</taxon>
        <taxon>Apiaceae</taxon>
        <taxon>Apioideae</taxon>
        <taxon>apioid superclade</taxon>
        <taxon>Tordylieae</taxon>
        <taxon>Tordyliinae</taxon>
        <taxon>Heracleum</taxon>
    </lineage>
</organism>
<evidence type="ECO:0000313" key="4">
    <source>
        <dbReference type="Proteomes" id="UP001237642"/>
    </source>
</evidence>